<feature type="domain" description="PPM-type phosphatase" evidence="1">
    <location>
        <begin position="1"/>
        <end position="108"/>
    </location>
</feature>
<proteinExistence type="predicted"/>
<reference evidence="2 3" key="1">
    <citation type="submission" date="2024-05" db="EMBL/GenBank/DDBJ databases">
        <title>Haplotype-resolved chromosome-level genome assembly of Huyou (Citrus changshanensis).</title>
        <authorList>
            <person name="Miao C."/>
            <person name="Chen W."/>
            <person name="Wu Y."/>
            <person name="Wang L."/>
            <person name="Zhao S."/>
            <person name="Grierson D."/>
            <person name="Xu C."/>
            <person name="Chen K."/>
        </authorList>
    </citation>
    <scope>NUCLEOTIDE SEQUENCE [LARGE SCALE GENOMIC DNA]</scope>
    <source>
        <strain evidence="2">01-14</strain>
        <tissue evidence="2">Leaf</tissue>
    </source>
</reference>
<organism evidence="2 3">
    <name type="scientific">Citrus x changshan-huyou</name>
    <dbReference type="NCBI Taxonomy" id="2935761"/>
    <lineage>
        <taxon>Eukaryota</taxon>
        <taxon>Viridiplantae</taxon>
        <taxon>Streptophyta</taxon>
        <taxon>Embryophyta</taxon>
        <taxon>Tracheophyta</taxon>
        <taxon>Spermatophyta</taxon>
        <taxon>Magnoliopsida</taxon>
        <taxon>eudicotyledons</taxon>
        <taxon>Gunneridae</taxon>
        <taxon>Pentapetalae</taxon>
        <taxon>rosids</taxon>
        <taxon>malvids</taxon>
        <taxon>Sapindales</taxon>
        <taxon>Rutaceae</taxon>
        <taxon>Aurantioideae</taxon>
        <taxon>Citrus</taxon>
    </lineage>
</organism>
<sequence>MLDKRVEKGPECGAFCVTAFIDGEDVVVSNLGNCKGVLCRDGVAETLAPPHNVYNLDERKRIVDKDWMIAEPDTNVLKFTSDMEVLVLATDTFWDWARNFCLISNSLR</sequence>
<evidence type="ECO:0000259" key="1">
    <source>
        <dbReference type="PROSITE" id="PS51746"/>
    </source>
</evidence>
<comment type="caution">
    <text evidence="2">The sequence shown here is derived from an EMBL/GenBank/DDBJ whole genome shotgun (WGS) entry which is preliminary data.</text>
</comment>
<dbReference type="Gene3D" id="3.60.40.10">
    <property type="entry name" value="PPM-type phosphatase domain"/>
    <property type="match status" value="1"/>
</dbReference>
<dbReference type="Pfam" id="PF00481">
    <property type="entry name" value="PP2C"/>
    <property type="match status" value="2"/>
</dbReference>
<keyword evidence="3" id="KW-1185">Reference proteome</keyword>
<dbReference type="PROSITE" id="PS51746">
    <property type="entry name" value="PPM_2"/>
    <property type="match status" value="1"/>
</dbReference>
<dbReference type="GO" id="GO:0004722">
    <property type="term" value="F:protein serine/threonine phosphatase activity"/>
    <property type="evidence" value="ECO:0007669"/>
    <property type="project" value="InterPro"/>
</dbReference>
<gene>
    <name evidence="2" type="ORF">WN944_016347</name>
</gene>
<dbReference type="EMBL" id="JBCGBO010000005">
    <property type="protein sequence ID" value="KAK9201146.1"/>
    <property type="molecule type" value="Genomic_DNA"/>
</dbReference>
<dbReference type="AlphaFoldDB" id="A0AAP0MDJ5"/>
<dbReference type="InterPro" id="IPR036457">
    <property type="entry name" value="PPM-type-like_dom_sf"/>
</dbReference>
<accession>A0AAP0MDJ5</accession>
<evidence type="ECO:0000313" key="2">
    <source>
        <dbReference type="EMBL" id="KAK9201146.1"/>
    </source>
</evidence>
<dbReference type="SUPFAM" id="SSF81606">
    <property type="entry name" value="PP2C-like"/>
    <property type="match status" value="1"/>
</dbReference>
<dbReference type="PANTHER" id="PTHR13832">
    <property type="entry name" value="PROTEIN PHOSPHATASE 2C"/>
    <property type="match status" value="1"/>
</dbReference>
<dbReference type="Proteomes" id="UP001428341">
    <property type="component" value="Unassembled WGS sequence"/>
</dbReference>
<name>A0AAP0MDJ5_9ROSI</name>
<dbReference type="PANTHER" id="PTHR13832:SF667">
    <property type="entry name" value="PROTEIN PHOSPHATASE 2C 14-RELATED"/>
    <property type="match status" value="1"/>
</dbReference>
<protein>
    <recommendedName>
        <fullName evidence="1">PPM-type phosphatase domain-containing protein</fullName>
    </recommendedName>
</protein>
<dbReference type="InterPro" id="IPR015655">
    <property type="entry name" value="PP2C"/>
</dbReference>
<evidence type="ECO:0000313" key="3">
    <source>
        <dbReference type="Proteomes" id="UP001428341"/>
    </source>
</evidence>
<dbReference type="InterPro" id="IPR001932">
    <property type="entry name" value="PPM-type_phosphatase-like_dom"/>
</dbReference>